<evidence type="ECO:0000313" key="2">
    <source>
        <dbReference type="Proteomes" id="UP000322000"/>
    </source>
</evidence>
<gene>
    <name evidence="3" type="primary">LOC113505564</name>
</gene>
<name>A0A7E5WUB7_TRINI</name>
<dbReference type="OrthoDB" id="8122616at2759"/>
<protein>
    <submittedName>
        <fullName evidence="3">Spherulin-2A-like</fullName>
    </submittedName>
</protein>
<reference evidence="3" key="1">
    <citation type="submission" date="2025-08" db="UniProtKB">
        <authorList>
            <consortium name="RefSeq"/>
        </authorList>
    </citation>
    <scope>IDENTIFICATION</scope>
</reference>
<evidence type="ECO:0000313" key="3">
    <source>
        <dbReference type="RefSeq" id="XP_026744144.1"/>
    </source>
</evidence>
<dbReference type="AlphaFoldDB" id="A0A7E5WUB7"/>
<accession>A0A7E5WUB7</accession>
<feature type="chain" id="PRO_5028975096" evidence="1">
    <location>
        <begin position="18"/>
        <end position="293"/>
    </location>
</feature>
<dbReference type="Gene3D" id="2.170.15.10">
    <property type="entry name" value="Proaerolysin, chain A, domain 3"/>
    <property type="match status" value="1"/>
</dbReference>
<dbReference type="KEGG" id="tnl:113505564"/>
<dbReference type="InParanoid" id="A0A7E5WUB7"/>
<dbReference type="Proteomes" id="UP000322000">
    <property type="component" value="Chromosome 26"/>
</dbReference>
<feature type="signal peptide" evidence="1">
    <location>
        <begin position="1"/>
        <end position="17"/>
    </location>
</feature>
<dbReference type="CDD" id="cd20235">
    <property type="entry name" value="PFM_spherulin-2a-like"/>
    <property type="match status" value="1"/>
</dbReference>
<keyword evidence="2" id="KW-1185">Reference proteome</keyword>
<dbReference type="RefSeq" id="XP_026744144.1">
    <property type="nucleotide sequence ID" value="XM_026888343.1"/>
</dbReference>
<keyword evidence="1" id="KW-0732">Signal</keyword>
<proteinExistence type="predicted"/>
<sequence>MNLKILVLVILVKIVTGHITIKVNVDENKNVTITHYGSETNIITDEDMEAFNMPSNEGVLEDAVKEHLGKRPVNVYVKSPTPWGDLYKKYKWEQVSKVLSIKSVKVKSLTKRPIVLLSEDFHNLSDGPTKVNTGISHSIENTLTTSWTKEKEITVSQEIEYEFNVGLGKMSGTTGFSYTSTWGVGEEKSKTETVGTSSSMEKELQPGQSVTAVLSASAGYLELEIVYTAHLRGNLALNYRRAYRGHHFWGPLISDVMESGGLKNEITFKENVVFGFHVDASIKVYDKKTGLPL</sequence>
<dbReference type="GeneID" id="113505564"/>
<organism evidence="2 3">
    <name type="scientific">Trichoplusia ni</name>
    <name type="common">Cabbage looper</name>
    <dbReference type="NCBI Taxonomy" id="7111"/>
    <lineage>
        <taxon>Eukaryota</taxon>
        <taxon>Metazoa</taxon>
        <taxon>Ecdysozoa</taxon>
        <taxon>Arthropoda</taxon>
        <taxon>Hexapoda</taxon>
        <taxon>Insecta</taxon>
        <taxon>Pterygota</taxon>
        <taxon>Neoptera</taxon>
        <taxon>Endopterygota</taxon>
        <taxon>Lepidoptera</taxon>
        <taxon>Glossata</taxon>
        <taxon>Ditrysia</taxon>
        <taxon>Noctuoidea</taxon>
        <taxon>Noctuidae</taxon>
        <taxon>Plusiinae</taxon>
        <taxon>Trichoplusia</taxon>
    </lineage>
</organism>
<evidence type="ECO:0000256" key="1">
    <source>
        <dbReference type="SAM" id="SignalP"/>
    </source>
</evidence>